<evidence type="ECO:0000256" key="2">
    <source>
        <dbReference type="ARBA" id="ARBA00022475"/>
    </source>
</evidence>
<dbReference type="AlphaFoldDB" id="A0A1D7TFW4"/>
<reference evidence="9" key="1">
    <citation type="submission" date="2016-08" db="EMBL/GenBank/DDBJ databases">
        <title>Complete genome sequence of the organohalide-respiring Epsilonproteobacterium Sulfurospirillum halorespirans.</title>
        <authorList>
            <person name="Goris T."/>
            <person name="Zimmermann J."/>
            <person name="Schenz B."/>
            <person name="Lemos M."/>
            <person name="Hackermueller J."/>
            <person name="Diekert G."/>
        </authorList>
    </citation>
    <scope>NUCLEOTIDE SEQUENCE [LARGE SCALE GENOMIC DNA]</scope>
    <source>
        <strain>DSM 13726</strain>
        <strain evidence="9">PCE-M2</strain>
    </source>
</reference>
<dbReference type="PANTHER" id="PTHR37937:SF1">
    <property type="entry name" value="CONJUGATIVE TRANSFER: DNA TRANSPORT"/>
    <property type="match status" value="1"/>
</dbReference>
<dbReference type="Pfam" id="PF10412">
    <property type="entry name" value="TrwB_AAD_bind"/>
    <property type="match status" value="1"/>
</dbReference>
<protein>
    <recommendedName>
        <fullName evidence="7">Type IV secretion system coupling protein TraD DNA-binding domain-containing protein</fullName>
    </recommendedName>
</protein>
<dbReference type="InterPro" id="IPR051539">
    <property type="entry name" value="T4SS-coupling_protein"/>
</dbReference>
<name>A0A1D7TFW4_9BACT</name>
<feature type="transmembrane region" description="Helical" evidence="6">
    <location>
        <begin position="24"/>
        <end position="45"/>
    </location>
</feature>
<gene>
    <name evidence="8" type="ORF">SHALO_0077</name>
</gene>
<dbReference type="PATRIC" id="fig|1193502.14.peg.80"/>
<dbReference type="SUPFAM" id="SSF52540">
    <property type="entry name" value="P-loop containing nucleoside triphosphate hydrolases"/>
    <property type="match status" value="1"/>
</dbReference>
<evidence type="ECO:0000256" key="4">
    <source>
        <dbReference type="ARBA" id="ARBA00022989"/>
    </source>
</evidence>
<dbReference type="GO" id="GO:0005886">
    <property type="term" value="C:plasma membrane"/>
    <property type="evidence" value="ECO:0007669"/>
    <property type="project" value="UniProtKB-SubCell"/>
</dbReference>
<keyword evidence="2" id="KW-1003">Cell membrane</keyword>
<accession>A0A1D7TFW4</accession>
<keyword evidence="3 6" id="KW-0812">Transmembrane</keyword>
<dbReference type="RefSeq" id="WP_069476889.1">
    <property type="nucleotide sequence ID" value="NZ_CP017111.1"/>
</dbReference>
<evidence type="ECO:0000256" key="1">
    <source>
        <dbReference type="ARBA" id="ARBA00004651"/>
    </source>
</evidence>
<dbReference type="PANTHER" id="PTHR37937">
    <property type="entry name" value="CONJUGATIVE TRANSFER: DNA TRANSPORT"/>
    <property type="match status" value="1"/>
</dbReference>
<dbReference type="EMBL" id="CP017111">
    <property type="protein sequence ID" value="AOO63879.1"/>
    <property type="molecule type" value="Genomic_DNA"/>
</dbReference>
<proteinExistence type="predicted"/>
<evidence type="ECO:0000313" key="9">
    <source>
        <dbReference type="Proteomes" id="UP000094609"/>
    </source>
</evidence>
<evidence type="ECO:0000259" key="7">
    <source>
        <dbReference type="Pfam" id="PF10412"/>
    </source>
</evidence>
<keyword evidence="5 6" id="KW-0472">Membrane</keyword>
<evidence type="ECO:0000256" key="6">
    <source>
        <dbReference type="SAM" id="Phobius"/>
    </source>
</evidence>
<dbReference type="InterPro" id="IPR027417">
    <property type="entry name" value="P-loop_NTPase"/>
</dbReference>
<evidence type="ECO:0000313" key="8">
    <source>
        <dbReference type="EMBL" id="AOO63879.1"/>
    </source>
</evidence>
<dbReference type="Gene3D" id="3.40.50.300">
    <property type="entry name" value="P-loop containing nucleotide triphosphate hydrolases"/>
    <property type="match status" value="2"/>
</dbReference>
<dbReference type="Proteomes" id="UP000094609">
    <property type="component" value="Chromosome"/>
</dbReference>
<keyword evidence="9" id="KW-1185">Reference proteome</keyword>
<evidence type="ECO:0000256" key="3">
    <source>
        <dbReference type="ARBA" id="ARBA00022692"/>
    </source>
</evidence>
<sequence>MSTILLCLLFNAGALWVFQKNLPIPGGAVFILLCIAEYLAWAFIFKMQESINGRIFDDKAWVMGSYPNYYEQTEGNRWTASQRVKEIMSKGELFLDQFRFDDSVLYRLSTVYGFEKRFSNFECYTDPTDFTQSGIIFGGMGSGKTEFYHSTIAQDKFDRVIAYDTKGDLVQKHYSSLKDIILNPYDQRSHIWNPFEEAKTSPFVTEIFLTNLFNALSGTQKDFFSASSKQRYMKLFNDILYNNSELSSNEQFDLFIQQLKEYFEENKNHERRSEADVASTMHLTFEFFDYMNFCIQNGSPTFTIKEYLSRKSCKLFLLSRDDQRSKLTPFFTGFLAALTAVMLSQEDQKTSLTLFALDEYLSFAQNLDSETIEGLHTRIRSKGGCLLPGVQYFPEQSNKADSAQGITQKMLNSAAYWFLFQGVDEYTLKKINNTIGKVRYRKEQIREQLTADPLNRKNYQIEEADLLNTSLFQSLGQNYEHITFVPSKRILYKGYTPRAELPSKKANYVQSENIEKYYREGRV</sequence>
<organism evidence="8 9">
    <name type="scientific">Sulfurospirillum halorespirans DSM 13726</name>
    <dbReference type="NCBI Taxonomy" id="1193502"/>
    <lineage>
        <taxon>Bacteria</taxon>
        <taxon>Pseudomonadati</taxon>
        <taxon>Campylobacterota</taxon>
        <taxon>Epsilonproteobacteria</taxon>
        <taxon>Campylobacterales</taxon>
        <taxon>Sulfurospirillaceae</taxon>
        <taxon>Sulfurospirillum</taxon>
    </lineage>
</organism>
<feature type="domain" description="Type IV secretion system coupling protein TraD DNA-binding" evidence="7">
    <location>
        <begin position="132"/>
        <end position="444"/>
    </location>
</feature>
<dbReference type="KEGG" id="shal:SHALO_0077"/>
<evidence type="ECO:0000256" key="5">
    <source>
        <dbReference type="ARBA" id="ARBA00023136"/>
    </source>
</evidence>
<dbReference type="STRING" id="1193502.SHALO_0077"/>
<comment type="subcellular location">
    <subcellularLocation>
        <location evidence="1">Cell membrane</location>
        <topology evidence="1">Multi-pass membrane protein</topology>
    </subcellularLocation>
</comment>
<dbReference type="InterPro" id="IPR019476">
    <property type="entry name" value="T4SS_TraD_DNA-bd"/>
</dbReference>
<keyword evidence="4 6" id="KW-1133">Transmembrane helix</keyword>